<dbReference type="FunCoup" id="A0A3B1E675">
    <property type="interactions" value="46"/>
</dbReference>
<evidence type="ECO:0000256" key="2">
    <source>
        <dbReference type="SAM" id="SignalP"/>
    </source>
</evidence>
<dbReference type="EMBL" id="BX284606">
    <property type="protein sequence ID" value="VAY52610.1"/>
    <property type="molecule type" value="Genomic_DNA"/>
</dbReference>
<evidence type="ECO:0000256" key="1">
    <source>
        <dbReference type="SAM" id="MobiDB-lite"/>
    </source>
</evidence>
<feature type="region of interest" description="Disordered" evidence="1">
    <location>
        <begin position="47"/>
        <end position="109"/>
    </location>
</feature>
<feature type="compositionally biased region" description="Polar residues" evidence="1">
    <location>
        <begin position="90"/>
        <end position="100"/>
    </location>
</feature>
<feature type="signal peptide" evidence="2">
    <location>
        <begin position="1"/>
        <end position="22"/>
    </location>
</feature>
<feature type="chain" id="PRO_5017450636" evidence="2">
    <location>
        <begin position="23"/>
        <end position="234"/>
    </location>
</feature>
<name>A0A3B1E675_CAEEL</name>
<dbReference type="WormBase" id="F10D7.11">
    <property type="protein sequence ID" value="CE52742"/>
    <property type="gene ID" value="WBGene00303423"/>
</dbReference>
<sequence length="234" mass="26355">MIEKLQLMPWLVILTLCIEADTRKILIPKIEINMMLQELSSQEAKDFMKKSQNTSNSDSINNSTLSSEDADDSSTDLISSVVSVPPESSDAVTTPDSSDFNEPEAVTPSRPMMLSEFASHLAGGIRQRVETTTLPLPEFPTPKSSVFSVLPDDTFPDMVAEAKDFIRRYLSPEQWRKLRILLRTMKEVGGSRQDIHRAATVFISKVISKSEMAEITERKQSLFETFNKRYFAKA</sequence>
<dbReference type="InParanoid" id="A0A3B1E675"/>
<keyword evidence="2" id="KW-0732">Signal</keyword>
<gene>
    <name evidence="3" type="ORF">CELE_F10D7.11</name>
    <name evidence="3 5" type="ORF">F10D7.11</name>
</gene>
<keyword evidence="4" id="KW-1185">Reference proteome</keyword>
<dbReference type="OrthoDB" id="5829045at2759"/>
<evidence type="ECO:0000313" key="4">
    <source>
        <dbReference type="Proteomes" id="UP000001940"/>
    </source>
</evidence>
<dbReference type="AGR" id="WB:WBGene00303423"/>
<accession>A0A3B1E675</accession>
<dbReference type="AlphaFoldDB" id="A0A3B1E675"/>
<evidence type="ECO:0000313" key="3">
    <source>
        <dbReference type="EMBL" id="VAY52610.1"/>
    </source>
</evidence>
<reference evidence="3 4" key="1">
    <citation type="journal article" date="1998" name="Science">
        <title>Genome sequence of the nematode C. elegans: a platform for investigating biology.</title>
        <authorList>
            <consortium name="The C. elegans sequencing consortium"/>
            <person name="Sulson J.E."/>
            <person name="Waterston R."/>
        </authorList>
    </citation>
    <scope>NUCLEOTIDE SEQUENCE [LARGE SCALE GENOMIC DNA]</scope>
    <source>
        <strain evidence="3 4">Bristol N2</strain>
    </source>
</reference>
<dbReference type="Proteomes" id="UP000001940">
    <property type="component" value="Chromosome X"/>
</dbReference>
<dbReference type="Bgee" id="WBGene00303423">
    <property type="expression patterns" value="Expressed in material anatomical entity and 3 other cell types or tissues"/>
</dbReference>
<proteinExistence type="predicted"/>
<feature type="compositionally biased region" description="Low complexity" evidence="1">
    <location>
        <begin position="79"/>
        <end position="89"/>
    </location>
</feature>
<organism evidence="3 4">
    <name type="scientific">Caenorhabditis elegans</name>
    <dbReference type="NCBI Taxonomy" id="6239"/>
    <lineage>
        <taxon>Eukaryota</taxon>
        <taxon>Metazoa</taxon>
        <taxon>Ecdysozoa</taxon>
        <taxon>Nematoda</taxon>
        <taxon>Chromadorea</taxon>
        <taxon>Rhabditida</taxon>
        <taxon>Rhabditina</taxon>
        <taxon>Rhabditomorpha</taxon>
        <taxon>Rhabditoidea</taxon>
        <taxon>Rhabditidae</taxon>
        <taxon>Peloderinae</taxon>
        <taxon>Caenorhabditis</taxon>
    </lineage>
</organism>
<feature type="compositionally biased region" description="Low complexity" evidence="1">
    <location>
        <begin position="51"/>
        <end position="67"/>
    </location>
</feature>
<evidence type="ECO:0000313" key="5">
    <source>
        <dbReference type="WormBase" id="F10D7.11"/>
    </source>
</evidence>
<protein>
    <submittedName>
        <fullName evidence="3">DUF148 domain-containing protein</fullName>
    </submittedName>
</protein>